<sequence>MLPSMISRATPSQLITFATRAFGLVVLDRGPEGRSKDFHSVKAYVATLEKLRSVMRSPGNFFRVETAAAIVCLAMVELMLPESESNTLAHFGGLGALINMYSPEVFESGDFHVIFVGCRPVLLLQALNSRKSTFLGLEEWLRVPFRKQSPSEMQTLLGDIAILPSILEDIDHLQSQGPNPSPSPSPSPSNLKSRLSEVLARLSKWDGHFEIRQKRSARIHIHNDHSRTSTSTFTPVPDFWFPNLLAANISIHVWAFQIICLTELSKLNKLFPSGEACDDYNCNLNNPMTIENASLEKQHKHKHKPKIPPSTPALALATKICQSMEYMLQDEMLLYGPAAAMWPLATAYTVSIQDGDGNKEEIERCWGFMGRIRERGFLSVGVGGLEGR</sequence>
<dbReference type="InterPro" id="IPR053178">
    <property type="entry name" value="Osmoadaptation_assoc"/>
</dbReference>
<protein>
    <submittedName>
        <fullName evidence="1">Uncharacterized protein</fullName>
    </submittedName>
</protein>
<dbReference type="AlphaFoldDB" id="A0A8H7TG06"/>
<name>A0A8H7TG06_9HELO</name>
<dbReference type="PANTHER" id="PTHR38111">
    <property type="entry name" value="ZN(2)-C6 FUNGAL-TYPE DOMAIN-CONTAINING PROTEIN-RELATED"/>
    <property type="match status" value="1"/>
</dbReference>
<dbReference type="Proteomes" id="UP000664132">
    <property type="component" value="Unassembled WGS sequence"/>
</dbReference>
<reference evidence="1" key="1">
    <citation type="submission" date="2021-02" db="EMBL/GenBank/DDBJ databases">
        <title>Genome sequence Cadophora malorum strain M34.</title>
        <authorList>
            <person name="Stefanovic E."/>
            <person name="Vu D."/>
            <person name="Scully C."/>
            <person name="Dijksterhuis J."/>
            <person name="Roader J."/>
            <person name="Houbraken J."/>
        </authorList>
    </citation>
    <scope>NUCLEOTIDE SEQUENCE</scope>
    <source>
        <strain evidence="1">M34</strain>
    </source>
</reference>
<proteinExistence type="predicted"/>
<keyword evidence="2" id="KW-1185">Reference proteome</keyword>
<dbReference type="EMBL" id="JAFJYH010000074">
    <property type="protein sequence ID" value="KAG4420945.1"/>
    <property type="molecule type" value="Genomic_DNA"/>
</dbReference>
<gene>
    <name evidence="1" type="ORF">IFR04_005922</name>
</gene>
<dbReference type="OrthoDB" id="4491390at2759"/>
<comment type="caution">
    <text evidence="1">The sequence shown here is derived from an EMBL/GenBank/DDBJ whole genome shotgun (WGS) entry which is preliminary data.</text>
</comment>
<evidence type="ECO:0000313" key="1">
    <source>
        <dbReference type="EMBL" id="KAG4420945.1"/>
    </source>
</evidence>
<dbReference type="PANTHER" id="PTHR38111:SF9">
    <property type="entry name" value="ZN(2)-C6 FUNGAL-TYPE DOMAIN-CONTAINING PROTEIN"/>
    <property type="match status" value="1"/>
</dbReference>
<accession>A0A8H7TG06</accession>
<organism evidence="1 2">
    <name type="scientific">Cadophora malorum</name>
    <dbReference type="NCBI Taxonomy" id="108018"/>
    <lineage>
        <taxon>Eukaryota</taxon>
        <taxon>Fungi</taxon>
        <taxon>Dikarya</taxon>
        <taxon>Ascomycota</taxon>
        <taxon>Pezizomycotina</taxon>
        <taxon>Leotiomycetes</taxon>
        <taxon>Helotiales</taxon>
        <taxon>Ploettnerulaceae</taxon>
        <taxon>Cadophora</taxon>
    </lineage>
</organism>
<evidence type="ECO:0000313" key="2">
    <source>
        <dbReference type="Proteomes" id="UP000664132"/>
    </source>
</evidence>